<dbReference type="Proteomes" id="UP000016928">
    <property type="component" value="Unassembled WGS sequence"/>
</dbReference>
<feature type="compositionally biased region" description="Basic residues" evidence="1">
    <location>
        <begin position="105"/>
        <end position="117"/>
    </location>
</feature>
<feature type="region of interest" description="Disordered" evidence="1">
    <location>
        <begin position="334"/>
        <end position="451"/>
    </location>
</feature>
<dbReference type="HOGENOM" id="CLU_015715_0_0_1"/>
<organism evidence="2 3">
    <name type="scientific">Fusarium oxysporum f. sp. cubense (strain race 1)</name>
    <name type="common">Panama disease fungus</name>
    <dbReference type="NCBI Taxonomy" id="1229664"/>
    <lineage>
        <taxon>Eukaryota</taxon>
        <taxon>Fungi</taxon>
        <taxon>Dikarya</taxon>
        <taxon>Ascomycota</taxon>
        <taxon>Pezizomycotina</taxon>
        <taxon>Sordariomycetes</taxon>
        <taxon>Hypocreomycetidae</taxon>
        <taxon>Hypocreales</taxon>
        <taxon>Nectriaceae</taxon>
        <taxon>Fusarium</taxon>
        <taxon>Fusarium oxysporum species complex</taxon>
    </lineage>
</organism>
<dbReference type="STRING" id="1229664.N4UZ20"/>
<dbReference type="OMA" id="DKREMQS"/>
<accession>N4UZ20</accession>
<feature type="region of interest" description="Disordered" evidence="1">
    <location>
        <begin position="1"/>
        <end position="182"/>
    </location>
</feature>
<evidence type="ECO:0000313" key="3">
    <source>
        <dbReference type="Proteomes" id="UP000016928"/>
    </source>
</evidence>
<feature type="compositionally biased region" description="Polar residues" evidence="1">
    <location>
        <begin position="401"/>
        <end position="411"/>
    </location>
</feature>
<name>N4UZ20_FUSC1</name>
<feature type="compositionally biased region" description="Basic and acidic residues" evidence="1">
    <location>
        <begin position="20"/>
        <end position="34"/>
    </location>
</feature>
<feature type="compositionally biased region" description="Polar residues" evidence="1">
    <location>
        <begin position="118"/>
        <end position="136"/>
    </location>
</feature>
<sequence length="609" mass="68016">MQRPRPSTQSFLPFGTPSDRQIRYTDNGNHDEGRPPGLATPQGSSAFTTLSGPHTRGTSKQPTGSISQQTAWSVAGTDTSSGSKKVPKRQNSRSTDDEATGKYQLAKRYRSGHKSQSVHRTSPASSGSSRLPQQGASVPLQKIEDTQESRRRTRNIQPLSASSGSNSSNIRRDGPVRGRPNNLVTPEDFIGACETCFFWLFDPKRLSSPERHACSGRKDEISHIVTHAADHHGLIRGKDPYHTARKYLTSCHTFDPFIKAKGNCDKCDSLHEWQGQDFSDQEHHGKALCLRCWRTFEKKGMQDHMAEPLCDYNAEQPKEKKVYILYTTFCSVTVKPSGPPKNMPPRKSNYRSPANKYNRTNQRQQSNNNQTQRRPVTEQSTRDLRPAASKAPHGQGKAKSPSASTVSPATQDRSRAERPNQFPQQAMRNPPNLQAAPPHPLSWQQQSAQQPAQPPIALMIYNTPPELVADPNLFQDSAMPVNDRDAIVSLSDIVSQVQSTASRVPSTAGESMGFMQQSPKVEEKLWLDQQSFDDFNDMNFDHMGSNPELRVTVEMVEPPFRQPEEKLQDLKPNSQLSPLLRNALEQDSGYRTQSGIFDGPDMDLNTMFK</sequence>
<evidence type="ECO:0000313" key="2">
    <source>
        <dbReference type="EMBL" id="ENH74006.1"/>
    </source>
</evidence>
<gene>
    <name evidence="2" type="ORF">FOC1_g10011332</name>
</gene>
<proteinExistence type="predicted"/>
<dbReference type="OrthoDB" id="5091426at2759"/>
<dbReference type="EMBL" id="KB730051">
    <property type="protein sequence ID" value="ENH74006.1"/>
    <property type="molecule type" value="Genomic_DNA"/>
</dbReference>
<dbReference type="VEuPathDB" id="FungiDB:FOC1_g10011332"/>
<dbReference type="AlphaFoldDB" id="N4UZ20"/>
<feature type="compositionally biased region" description="Low complexity" evidence="1">
    <location>
        <begin position="160"/>
        <end position="169"/>
    </location>
</feature>
<feature type="compositionally biased region" description="Polar residues" evidence="1">
    <location>
        <begin position="1"/>
        <end position="11"/>
    </location>
</feature>
<protein>
    <submittedName>
        <fullName evidence="2">Uncharacterized protein</fullName>
    </submittedName>
</protein>
<reference evidence="3" key="2">
    <citation type="journal article" date="2014" name="PLoS ONE">
        <title>Genome and Transcriptome Analysis of the Fungal Pathogen Fusarium oxysporum f. sp. cubense Causing Banana Vascular Wilt Disease.</title>
        <authorList>
            <person name="Guo L."/>
            <person name="Han L."/>
            <person name="Yang L."/>
            <person name="Zeng H."/>
            <person name="Fan D."/>
            <person name="Zhu Y."/>
            <person name="Feng Y."/>
            <person name="Wang G."/>
            <person name="Peng C."/>
            <person name="Jiang X."/>
            <person name="Zhou D."/>
            <person name="Ni P."/>
            <person name="Liang C."/>
            <person name="Liu L."/>
            <person name="Wang J."/>
            <person name="Mao C."/>
            <person name="Fang X."/>
            <person name="Peng M."/>
            <person name="Huang J."/>
        </authorList>
    </citation>
    <scope>NUCLEOTIDE SEQUENCE [LARGE SCALE GENOMIC DNA]</scope>
    <source>
        <strain evidence="3">race 1</strain>
    </source>
</reference>
<reference evidence="3" key="1">
    <citation type="submission" date="2012-09" db="EMBL/GenBank/DDBJ databases">
        <title>Genome sequencing and comparative transcriptomics of race 1 and race 4 of banana pathogen: Fusarium oxysporum f. sp. cubense.</title>
        <authorList>
            <person name="Fang X."/>
            <person name="Huang J."/>
        </authorList>
    </citation>
    <scope>NUCLEOTIDE SEQUENCE [LARGE SCALE GENOMIC DNA]</scope>
    <source>
        <strain evidence="3">race 1</strain>
    </source>
</reference>
<feature type="compositionally biased region" description="Low complexity" evidence="1">
    <location>
        <begin position="358"/>
        <end position="374"/>
    </location>
</feature>
<feature type="region of interest" description="Disordered" evidence="1">
    <location>
        <begin position="590"/>
        <end position="609"/>
    </location>
</feature>
<evidence type="ECO:0000256" key="1">
    <source>
        <dbReference type="SAM" id="MobiDB-lite"/>
    </source>
</evidence>
<feature type="compositionally biased region" description="Polar residues" evidence="1">
    <location>
        <begin position="41"/>
        <end position="83"/>
    </location>
</feature>